<sequence>MIGDNDIVKINGEGNDPSGGTKFTETIPIDNGCSSDNNGFNGNNDADDSGGSDGNSIESSRQTVASPEQSSAIEITD</sequence>
<dbReference type="AlphaFoldDB" id="A0A5N6KME6"/>
<evidence type="ECO:0000313" key="2">
    <source>
        <dbReference type="EMBL" id="KAB8304807.1"/>
    </source>
</evidence>
<proteinExistence type="predicted"/>
<name>A0A5N6KME6_MONLA</name>
<reference evidence="2 3" key="1">
    <citation type="submission" date="2019-06" db="EMBL/GenBank/DDBJ databases">
        <title>Genome Sequence of the Brown Rot Fungal Pathogen Monilinia laxa.</title>
        <authorList>
            <person name="De Miccolis Angelini R.M."/>
            <person name="Landi L."/>
            <person name="Abate D."/>
            <person name="Pollastro S."/>
            <person name="Romanazzi G."/>
            <person name="Faretra F."/>
        </authorList>
    </citation>
    <scope>NUCLEOTIDE SEQUENCE [LARGE SCALE GENOMIC DNA]</scope>
    <source>
        <strain evidence="2 3">Mlax316</strain>
    </source>
</reference>
<feature type="region of interest" description="Disordered" evidence="1">
    <location>
        <begin position="1"/>
        <end position="77"/>
    </location>
</feature>
<feature type="compositionally biased region" description="Polar residues" evidence="1">
    <location>
        <begin position="61"/>
        <end position="77"/>
    </location>
</feature>
<dbReference type="EMBL" id="VIGI01000001">
    <property type="protein sequence ID" value="KAB8304807.1"/>
    <property type="molecule type" value="Genomic_DNA"/>
</dbReference>
<protein>
    <submittedName>
        <fullName evidence="2">Uncharacterized protein</fullName>
    </submittedName>
</protein>
<accession>A0A5N6KME6</accession>
<gene>
    <name evidence="2" type="ORF">EYC80_004149</name>
</gene>
<keyword evidence="3" id="KW-1185">Reference proteome</keyword>
<organism evidence="2 3">
    <name type="scientific">Monilinia laxa</name>
    <name type="common">Brown rot fungus</name>
    <name type="synonym">Sclerotinia laxa</name>
    <dbReference type="NCBI Taxonomy" id="61186"/>
    <lineage>
        <taxon>Eukaryota</taxon>
        <taxon>Fungi</taxon>
        <taxon>Dikarya</taxon>
        <taxon>Ascomycota</taxon>
        <taxon>Pezizomycotina</taxon>
        <taxon>Leotiomycetes</taxon>
        <taxon>Helotiales</taxon>
        <taxon>Sclerotiniaceae</taxon>
        <taxon>Monilinia</taxon>
    </lineage>
</organism>
<comment type="caution">
    <text evidence="2">The sequence shown here is derived from an EMBL/GenBank/DDBJ whole genome shotgun (WGS) entry which is preliminary data.</text>
</comment>
<dbReference type="Proteomes" id="UP000326757">
    <property type="component" value="Unassembled WGS sequence"/>
</dbReference>
<evidence type="ECO:0000313" key="3">
    <source>
        <dbReference type="Proteomes" id="UP000326757"/>
    </source>
</evidence>
<evidence type="ECO:0000256" key="1">
    <source>
        <dbReference type="SAM" id="MobiDB-lite"/>
    </source>
</evidence>
<feature type="compositionally biased region" description="Low complexity" evidence="1">
    <location>
        <begin position="30"/>
        <end position="44"/>
    </location>
</feature>